<protein>
    <recommendedName>
        <fullName evidence="4">Substrate binding domain of ABC-type glycine betaine transport system</fullName>
    </recommendedName>
</protein>
<name>A0A3G6J068_9CORY</name>
<keyword evidence="1" id="KW-0732">Signal</keyword>
<dbReference type="KEGG" id="cpso:CPPEL_07120"/>
<evidence type="ECO:0008006" key="4">
    <source>
        <dbReference type="Google" id="ProtNLM"/>
    </source>
</evidence>
<reference evidence="2 3" key="1">
    <citation type="submission" date="2018-11" db="EMBL/GenBank/DDBJ databases">
        <authorList>
            <person name="Kleinhagauer T."/>
            <person name="Glaeser S.P."/>
            <person name="Spergser J."/>
            <person name="Ruckert C."/>
            <person name="Kaempfer P."/>
            <person name="Busse H.-J."/>
        </authorList>
    </citation>
    <scope>NUCLEOTIDE SEQUENCE [LARGE SCALE GENOMIC DNA]</scope>
    <source>
        <strain evidence="2 3">812CH</strain>
    </source>
</reference>
<sequence length="235" mass="24675" precursor="true">MPKVHFNTRSLGGASAALLVASPVLIACSSQEPSAVEPDTATRQIRVGIDHSNPTQAMLAELYAQALNRKGRATELVALDRAGEGSVGKPWDLVSQSRLDLVAACTGSVLLAQDSPLAHELSDDLAAAKKQDFSPAVQQEWRDTTYEAMVGTLAGDVDAADPSRASACAAEDSLDLPKSIVPVYRADVISRQQRVGLNWVSGALDDATLSSLVTQANKGDRGEVAAGFLDEVGLH</sequence>
<dbReference type="Proteomes" id="UP000271426">
    <property type="component" value="Chromosome"/>
</dbReference>
<feature type="chain" id="PRO_5018199946" description="Substrate binding domain of ABC-type glycine betaine transport system" evidence="1">
    <location>
        <begin position="27"/>
        <end position="235"/>
    </location>
</feature>
<organism evidence="2 3">
    <name type="scientific">Corynebacterium pseudopelargi</name>
    <dbReference type="NCBI Taxonomy" id="2080757"/>
    <lineage>
        <taxon>Bacteria</taxon>
        <taxon>Bacillati</taxon>
        <taxon>Actinomycetota</taxon>
        <taxon>Actinomycetes</taxon>
        <taxon>Mycobacteriales</taxon>
        <taxon>Corynebacteriaceae</taxon>
        <taxon>Corynebacterium</taxon>
    </lineage>
</organism>
<feature type="signal peptide" evidence="1">
    <location>
        <begin position="1"/>
        <end position="26"/>
    </location>
</feature>
<dbReference type="EMBL" id="CP033898">
    <property type="protein sequence ID" value="AZA09534.1"/>
    <property type="molecule type" value="Genomic_DNA"/>
</dbReference>
<accession>A0A3G6J068</accession>
<dbReference type="Gene3D" id="3.40.190.10">
    <property type="entry name" value="Periplasmic binding protein-like II"/>
    <property type="match status" value="1"/>
</dbReference>
<evidence type="ECO:0000256" key="1">
    <source>
        <dbReference type="SAM" id="SignalP"/>
    </source>
</evidence>
<dbReference type="PROSITE" id="PS51257">
    <property type="entry name" value="PROKAR_LIPOPROTEIN"/>
    <property type="match status" value="1"/>
</dbReference>
<evidence type="ECO:0000313" key="2">
    <source>
        <dbReference type="EMBL" id="AZA09534.1"/>
    </source>
</evidence>
<proteinExistence type="predicted"/>
<evidence type="ECO:0000313" key="3">
    <source>
        <dbReference type="Proteomes" id="UP000271426"/>
    </source>
</evidence>
<keyword evidence="3" id="KW-1185">Reference proteome</keyword>
<dbReference type="AlphaFoldDB" id="A0A3G6J068"/>
<gene>
    <name evidence="2" type="ORF">CPPEL_07120</name>
</gene>